<protein>
    <submittedName>
        <fullName evidence="2">Uncharacterized protein</fullName>
    </submittedName>
</protein>
<comment type="caution">
    <text evidence="2">The sequence shown here is derived from an EMBL/GenBank/DDBJ whole genome shotgun (WGS) entry which is preliminary data.</text>
</comment>
<sequence length="98" mass="10965">MAISIGLSQGQPDRRAIADALDNKGCLDWIRTSRTKPSDWRASCSWPKTRRSDRSQPPALATTALQFQVSEQMIRDRLNVTGAAKRVERARKARRASA</sequence>
<accession>A0ABY1ZVI0</accession>
<keyword evidence="3" id="KW-1185">Reference proteome</keyword>
<dbReference type="EMBL" id="SJJY01000013">
    <property type="protein sequence ID" value="TCC16645.1"/>
    <property type="molecule type" value="Genomic_DNA"/>
</dbReference>
<evidence type="ECO:0000313" key="3">
    <source>
        <dbReference type="Proteomes" id="UP000292385"/>
    </source>
</evidence>
<evidence type="ECO:0000256" key="1">
    <source>
        <dbReference type="SAM" id="MobiDB-lite"/>
    </source>
</evidence>
<name>A0ABY1ZVI0_9ACTN</name>
<gene>
    <name evidence="2" type="ORF">E0H58_39960</name>
</gene>
<dbReference type="Proteomes" id="UP000292385">
    <property type="component" value="Unassembled WGS sequence"/>
</dbReference>
<organism evidence="2 3">
    <name type="scientific">Kribbella speibonae</name>
    <dbReference type="NCBI Taxonomy" id="1572660"/>
    <lineage>
        <taxon>Bacteria</taxon>
        <taxon>Bacillati</taxon>
        <taxon>Actinomycetota</taxon>
        <taxon>Actinomycetes</taxon>
        <taxon>Propionibacteriales</taxon>
        <taxon>Kribbellaceae</taxon>
        <taxon>Kribbella</taxon>
    </lineage>
</organism>
<reference evidence="2 3" key="1">
    <citation type="submission" date="2019-02" db="EMBL/GenBank/DDBJ databases">
        <title>Kribbella capetownensis sp. nov. and Kribbella speibonae sp. nov., isolated from soil.</title>
        <authorList>
            <person name="Curtis S.M."/>
            <person name="Norton I."/>
            <person name="Everest G.J."/>
            <person name="Meyers P.R."/>
        </authorList>
    </citation>
    <scope>NUCLEOTIDE SEQUENCE [LARGE SCALE GENOMIC DNA]</scope>
    <source>
        <strain evidence="2 3">SK5</strain>
    </source>
</reference>
<proteinExistence type="predicted"/>
<feature type="region of interest" description="Disordered" evidence="1">
    <location>
        <begin position="37"/>
        <end position="59"/>
    </location>
</feature>
<dbReference type="RefSeq" id="WP_131468459.1">
    <property type="nucleotide sequence ID" value="NZ_SJJY01000013.1"/>
</dbReference>
<evidence type="ECO:0000313" key="2">
    <source>
        <dbReference type="EMBL" id="TCC16645.1"/>
    </source>
</evidence>